<keyword evidence="2" id="KW-1185">Reference proteome</keyword>
<accession>A4CEK5</accession>
<dbReference type="STRING" id="87626.PTD2_16356"/>
<protein>
    <submittedName>
        <fullName evidence="1">Uncharacterized protein</fullName>
    </submittedName>
</protein>
<evidence type="ECO:0000313" key="1">
    <source>
        <dbReference type="EMBL" id="EAR26734.1"/>
    </source>
</evidence>
<evidence type="ECO:0000313" key="2">
    <source>
        <dbReference type="Proteomes" id="UP000006201"/>
    </source>
</evidence>
<name>A4CEK5_9GAMM</name>
<proteinExistence type="predicted"/>
<sequence length="55" mass="6197">MPLQNTNLTPVHHPISFVSINKCKVIYEDQSGHVEKNFSNPAEARVFLQSLTTTN</sequence>
<gene>
    <name evidence="1" type="ORF">PTD2_16356</name>
</gene>
<dbReference type="RefSeq" id="WP_009840515.1">
    <property type="nucleotide sequence ID" value="NZ_CH959302.1"/>
</dbReference>
<dbReference type="Proteomes" id="UP000006201">
    <property type="component" value="Unassembled WGS sequence"/>
</dbReference>
<dbReference type="EMBL" id="AAOH01000009">
    <property type="protein sequence ID" value="EAR26734.1"/>
    <property type="molecule type" value="Genomic_DNA"/>
</dbReference>
<dbReference type="HOGENOM" id="CLU_3029065_0_0_6"/>
<reference evidence="1 2" key="1">
    <citation type="submission" date="2006-02" db="EMBL/GenBank/DDBJ databases">
        <authorList>
            <person name="Moran M.A."/>
            <person name="Kjelleberg S."/>
            <person name="Egan S."/>
            <person name="Saunders N."/>
            <person name="Thomas T."/>
            <person name="Ferriera S."/>
            <person name="Johnson J."/>
            <person name="Kravitz S."/>
            <person name="Halpern A."/>
            <person name="Remington K."/>
            <person name="Beeson K."/>
            <person name="Tran B."/>
            <person name="Rogers Y.-H."/>
            <person name="Friedman R."/>
            <person name="Venter J.C."/>
        </authorList>
    </citation>
    <scope>NUCLEOTIDE SEQUENCE [LARGE SCALE GENOMIC DNA]</scope>
    <source>
        <strain evidence="1 2">D2</strain>
    </source>
</reference>
<comment type="caution">
    <text evidence="1">The sequence shown here is derived from an EMBL/GenBank/DDBJ whole genome shotgun (WGS) entry which is preliminary data.</text>
</comment>
<dbReference type="AlphaFoldDB" id="A4CEK5"/>
<organism evidence="1 2">
    <name type="scientific">Pseudoalteromonas tunicata D2</name>
    <dbReference type="NCBI Taxonomy" id="87626"/>
    <lineage>
        <taxon>Bacteria</taxon>
        <taxon>Pseudomonadati</taxon>
        <taxon>Pseudomonadota</taxon>
        <taxon>Gammaproteobacteria</taxon>
        <taxon>Alteromonadales</taxon>
        <taxon>Pseudoalteromonadaceae</taxon>
        <taxon>Pseudoalteromonas</taxon>
    </lineage>
</organism>